<dbReference type="Proteomes" id="UP001162156">
    <property type="component" value="Unassembled WGS sequence"/>
</dbReference>
<evidence type="ECO:0000313" key="2">
    <source>
        <dbReference type="EMBL" id="KAJ8943410.1"/>
    </source>
</evidence>
<gene>
    <name evidence="2" type="ORF">NQ314_009779</name>
</gene>
<feature type="signal peptide" evidence="1">
    <location>
        <begin position="1"/>
        <end position="16"/>
    </location>
</feature>
<dbReference type="AlphaFoldDB" id="A0AAV8XYM9"/>
<organism evidence="2 3">
    <name type="scientific">Rhamnusium bicolor</name>
    <dbReference type="NCBI Taxonomy" id="1586634"/>
    <lineage>
        <taxon>Eukaryota</taxon>
        <taxon>Metazoa</taxon>
        <taxon>Ecdysozoa</taxon>
        <taxon>Arthropoda</taxon>
        <taxon>Hexapoda</taxon>
        <taxon>Insecta</taxon>
        <taxon>Pterygota</taxon>
        <taxon>Neoptera</taxon>
        <taxon>Endopterygota</taxon>
        <taxon>Coleoptera</taxon>
        <taxon>Polyphaga</taxon>
        <taxon>Cucujiformia</taxon>
        <taxon>Chrysomeloidea</taxon>
        <taxon>Cerambycidae</taxon>
        <taxon>Lepturinae</taxon>
        <taxon>Rhagiini</taxon>
        <taxon>Rhamnusium</taxon>
    </lineage>
</organism>
<name>A0AAV8XYM9_9CUCU</name>
<sequence length="162" mass="15957">MYAIFAFFAALAATNAGIVAPSARIIQGPSSRSTIVGPDGSVVSSVSPGGQIITEEHPGLTAYTAPVVATAPVVTSYAAPAIVAHSAPVVSAYATPVVSTYSAPVLSAYAAPAVTSAVLSHKSLDTVIAGPSGTIATSKTVSTPAVVAAPSLYAYGVHGLYL</sequence>
<keyword evidence="1" id="KW-0732">Signal</keyword>
<accession>A0AAV8XYM9</accession>
<protein>
    <submittedName>
        <fullName evidence="2">Uncharacterized protein</fullName>
    </submittedName>
</protein>
<comment type="caution">
    <text evidence="2">The sequence shown here is derived from an EMBL/GenBank/DDBJ whole genome shotgun (WGS) entry which is preliminary data.</text>
</comment>
<feature type="chain" id="PRO_5043608692" evidence="1">
    <location>
        <begin position="17"/>
        <end position="162"/>
    </location>
</feature>
<reference evidence="2" key="1">
    <citation type="journal article" date="2023" name="Insect Mol. Biol.">
        <title>Genome sequencing provides insights into the evolution of gene families encoding plant cell wall-degrading enzymes in longhorned beetles.</title>
        <authorList>
            <person name="Shin N.R."/>
            <person name="Okamura Y."/>
            <person name="Kirsch R."/>
            <person name="Pauchet Y."/>
        </authorList>
    </citation>
    <scope>NUCLEOTIDE SEQUENCE</scope>
    <source>
        <strain evidence="2">RBIC_L_NR</strain>
    </source>
</reference>
<keyword evidence="3" id="KW-1185">Reference proteome</keyword>
<evidence type="ECO:0000256" key="1">
    <source>
        <dbReference type="SAM" id="SignalP"/>
    </source>
</evidence>
<dbReference type="EMBL" id="JANEYF010002681">
    <property type="protein sequence ID" value="KAJ8943410.1"/>
    <property type="molecule type" value="Genomic_DNA"/>
</dbReference>
<proteinExistence type="predicted"/>
<evidence type="ECO:0000313" key="3">
    <source>
        <dbReference type="Proteomes" id="UP001162156"/>
    </source>
</evidence>